<evidence type="ECO:0000256" key="14">
    <source>
        <dbReference type="SAM" id="Phobius"/>
    </source>
</evidence>
<dbReference type="EC" id="3.2.1.-" evidence="12"/>
<accession>A0A4S8LT88</accession>
<evidence type="ECO:0000256" key="11">
    <source>
        <dbReference type="PIRSR" id="PIRSR601382-3"/>
    </source>
</evidence>
<comment type="catalytic activity">
    <reaction evidence="9">
        <text>N(4)-(alpha-D-Man-(1-&gt;2)-alpha-D-Man-(1-&gt;2)-alpha-D-Man-(1-&gt;3)-[alpha-D-Man-(1-&gt;2)-alpha-D-Man-(1-&gt;3)-[alpha-D-Man-(1-&gt;2)-alpha-D-Man-(1-&gt;6)]-alpha-D-Man-(1-&gt;6)]-beta-D-Man-(1-&gt;4)-beta-D-GlcNAc-(1-&gt;4)-beta-D-GlcNAc)-L-asparaginyl-[protein] (N-glucan mannose isomer 9A1,2,3B1,2,3) + 4 H2O = N(4)-(alpha-D-Man-(1-&gt;3)-[alpha-D-Man-(1-&gt;3)-[alpha-D-Man-(1-&gt;6)]-alpha-D-Man-(1-&gt;6)]-beta-D-Man-(1-&gt;4)-beta-D-GlcNAc-(1-&gt;4)-beta-D-GlcNAc)-L-asparaginyl-[protein] (N-glucan mannose isomer 5A1,2) + 4 beta-D-mannose</text>
        <dbReference type="Rhea" id="RHEA:56008"/>
        <dbReference type="Rhea" id="RHEA-COMP:14356"/>
        <dbReference type="Rhea" id="RHEA-COMP:14367"/>
        <dbReference type="ChEBI" id="CHEBI:15377"/>
        <dbReference type="ChEBI" id="CHEBI:28563"/>
        <dbReference type="ChEBI" id="CHEBI:59087"/>
        <dbReference type="ChEBI" id="CHEBI:139493"/>
        <dbReference type="EC" id="3.2.1.113"/>
    </reaction>
</comment>
<evidence type="ECO:0000256" key="9">
    <source>
        <dbReference type="ARBA" id="ARBA00048605"/>
    </source>
</evidence>
<evidence type="ECO:0000256" key="7">
    <source>
        <dbReference type="ARBA" id="ARBA00023157"/>
    </source>
</evidence>
<dbReference type="InterPro" id="IPR050749">
    <property type="entry name" value="Glycosyl_Hydrolase_47"/>
</dbReference>
<gene>
    <name evidence="15" type="ORF">K435DRAFT_862162</name>
</gene>
<keyword evidence="14" id="KW-1133">Transmembrane helix</keyword>
<evidence type="ECO:0000256" key="10">
    <source>
        <dbReference type="PIRSR" id="PIRSR601382-2"/>
    </source>
</evidence>
<comment type="cofactor">
    <cofactor evidence="1 10">
        <name>Ca(2+)</name>
        <dbReference type="ChEBI" id="CHEBI:29108"/>
    </cofactor>
</comment>
<dbReference type="SUPFAM" id="SSF48225">
    <property type="entry name" value="Seven-hairpin glycosidases"/>
    <property type="match status" value="1"/>
</dbReference>
<organism evidence="15 16">
    <name type="scientific">Dendrothele bispora (strain CBS 962.96)</name>
    <dbReference type="NCBI Taxonomy" id="1314807"/>
    <lineage>
        <taxon>Eukaryota</taxon>
        <taxon>Fungi</taxon>
        <taxon>Dikarya</taxon>
        <taxon>Basidiomycota</taxon>
        <taxon>Agaricomycotina</taxon>
        <taxon>Agaricomycetes</taxon>
        <taxon>Agaricomycetidae</taxon>
        <taxon>Agaricales</taxon>
        <taxon>Agaricales incertae sedis</taxon>
        <taxon>Dendrothele</taxon>
    </lineage>
</organism>
<dbReference type="GO" id="GO:0016020">
    <property type="term" value="C:membrane"/>
    <property type="evidence" value="ECO:0007669"/>
    <property type="project" value="InterPro"/>
</dbReference>
<keyword evidence="7 11" id="KW-1015">Disulfide bond</keyword>
<dbReference type="Proteomes" id="UP000297245">
    <property type="component" value="Unassembled WGS sequence"/>
</dbReference>
<keyword evidence="6 10" id="KW-0106">Calcium</keyword>
<reference evidence="15 16" key="1">
    <citation type="journal article" date="2019" name="Nat. Ecol. Evol.">
        <title>Megaphylogeny resolves global patterns of mushroom evolution.</title>
        <authorList>
            <person name="Varga T."/>
            <person name="Krizsan K."/>
            <person name="Foldi C."/>
            <person name="Dima B."/>
            <person name="Sanchez-Garcia M."/>
            <person name="Sanchez-Ramirez S."/>
            <person name="Szollosi G.J."/>
            <person name="Szarkandi J.G."/>
            <person name="Papp V."/>
            <person name="Albert L."/>
            <person name="Andreopoulos W."/>
            <person name="Angelini C."/>
            <person name="Antonin V."/>
            <person name="Barry K.W."/>
            <person name="Bougher N.L."/>
            <person name="Buchanan P."/>
            <person name="Buyck B."/>
            <person name="Bense V."/>
            <person name="Catcheside P."/>
            <person name="Chovatia M."/>
            <person name="Cooper J."/>
            <person name="Damon W."/>
            <person name="Desjardin D."/>
            <person name="Finy P."/>
            <person name="Geml J."/>
            <person name="Haridas S."/>
            <person name="Hughes K."/>
            <person name="Justo A."/>
            <person name="Karasinski D."/>
            <person name="Kautmanova I."/>
            <person name="Kiss B."/>
            <person name="Kocsube S."/>
            <person name="Kotiranta H."/>
            <person name="LaButti K.M."/>
            <person name="Lechner B.E."/>
            <person name="Liimatainen K."/>
            <person name="Lipzen A."/>
            <person name="Lukacs Z."/>
            <person name="Mihaltcheva S."/>
            <person name="Morgado L.N."/>
            <person name="Niskanen T."/>
            <person name="Noordeloos M.E."/>
            <person name="Ohm R.A."/>
            <person name="Ortiz-Santana B."/>
            <person name="Ovrebo C."/>
            <person name="Racz N."/>
            <person name="Riley R."/>
            <person name="Savchenko A."/>
            <person name="Shiryaev A."/>
            <person name="Soop K."/>
            <person name="Spirin V."/>
            <person name="Szebenyi C."/>
            <person name="Tomsovsky M."/>
            <person name="Tulloss R.E."/>
            <person name="Uehling J."/>
            <person name="Grigoriev I.V."/>
            <person name="Vagvolgyi C."/>
            <person name="Papp T."/>
            <person name="Martin F.M."/>
            <person name="Miettinen O."/>
            <person name="Hibbett D.S."/>
            <person name="Nagy L.G."/>
        </authorList>
    </citation>
    <scope>NUCLEOTIDE SEQUENCE [LARGE SCALE GENOMIC DNA]</scope>
    <source>
        <strain evidence="15 16">CBS 962.96</strain>
    </source>
</reference>
<dbReference type="Pfam" id="PF01532">
    <property type="entry name" value="Glyco_hydro_47"/>
    <property type="match status" value="1"/>
</dbReference>
<dbReference type="GO" id="GO:0036503">
    <property type="term" value="P:ERAD pathway"/>
    <property type="evidence" value="ECO:0007669"/>
    <property type="project" value="UniProtKB-ARBA"/>
</dbReference>
<evidence type="ECO:0000256" key="2">
    <source>
        <dbReference type="ARBA" id="ARBA00004922"/>
    </source>
</evidence>
<dbReference type="GO" id="GO:0005783">
    <property type="term" value="C:endoplasmic reticulum"/>
    <property type="evidence" value="ECO:0007669"/>
    <property type="project" value="TreeGrafter"/>
</dbReference>
<sequence>MPSRPPTSLPQVIQALFGRPQRWIPFLLGFGVFLWFIGPFLFLDGPPPHPRDAFGLPPPPGHPHRPPLRVGGPDNPDALWAKRAVKVKDAFIHAYTGYRRHAFTSDELLPLSGKKVDNFNGWGVSIYDALDTMLIMGLREYYDEALGVVKAMDFSKMAPNAYAPFFETVIRYLGGLLSAYALSGDEILLERADDLGRVLLPAFNTSSGFPMYAVNTETGKTKGGWTGKTLWAEALSCQMEYKYLAHLTGKHEYYDKVEHIMTWMYDANITDGVFPTQWDAVTGQPGNNRFSVGAFADSAHEYLLKQWLLTGRSENKIKDLCVQLTLLLKKDNTLIAATDLKAANSIIDHLLYITPDRELLYVTDSEIYPPPKYDDDTTTTATTTETENPKGIRHNPSHTFEHLSCFLPGLLALGTHTLDLPPADKERHEWAAIGLGYTCWLTYADQATGLGPDEVTMKHWLKDEEGLWVNQLEEWEKKGRPTGRPPGLREGPSENEMLIESLYILWRTTGDDTWRKRGWMIFQSIERHAKTEHGYASLLHVDTRLPDSPALKDEMPSYFLAETLKYLYLLFTDEEIIPLSKYVFNTEAHPLPIFEWNKEEKEAYNIPFAL</sequence>
<keyword evidence="14" id="KW-0472">Membrane</keyword>
<keyword evidence="4 10" id="KW-0479">Metal-binding</keyword>
<keyword evidence="14" id="KW-0812">Transmembrane</keyword>
<feature type="transmembrane region" description="Helical" evidence="14">
    <location>
        <begin position="23"/>
        <end position="43"/>
    </location>
</feature>
<proteinExistence type="inferred from homology"/>
<feature type="disulfide bond" evidence="11">
    <location>
        <begin position="405"/>
        <end position="439"/>
    </location>
</feature>
<evidence type="ECO:0000256" key="5">
    <source>
        <dbReference type="ARBA" id="ARBA00022801"/>
    </source>
</evidence>
<evidence type="ECO:0000256" key="12">
    <source>
        <dbReference type="RuleBase" id="RU361193"/>
    </source>
</evidence>
<feature type="region of interest" description="Disordered" evidence="13">
    <location>
        <begin position="371"/>
        <end position="393"/>
    </location>
</feature>
<dbReference type="InterPro" id="IPR001382">
    <property type="entry name" value="Glyco_hydro_47"/>
</dbReference>
<comment type="pathway">
    <text evidence="2">Protein modification; protein glycosylation.</text>
</comment>
<dbReference type="Gene3D" id="1.50.10.10">
    <property type="match status" value="1"/>
</dbReference>
<evidence type="ECO:0000256" key="4">
    <source>
        <dbReference type="ARBA" id="ARBA00022723"/>
    </source>
</evidence>
<keyword evidence="5 12" id="KW-0378">Hydrolase</keyword>
<dbReference type="InterPro" id="IPR012341">
    <property type="entry name" value="6hp_glycosidase-like_sf"/>
</dbReference>
<dbReference type="EMBL" id="ML179269">
    <property type="protein sequence ID" value="THU92722.1"/>
    <property type="molecule type" value="Genomic_DNA"/>
</dbReference>
<dbReference type="PRINTS" id="PR00747">
    <property type="entry name" value="GLYHDRLASE47"/>
</dbReference>
<protein>
    <recommendedName>
        <fullName evidence="12">alpha-1,2-Mannosidase</fullName>
        <ecNumber evidence="12">3.2.1.-</ecNumber>
    </recommendedName>
</protein>
<evidence type="ECO:0000313" key="15">
    <source>
        <dbReference type="EMBL" id="THU92722.1"/>
    </source>
</evidence>
<dbReference type="OrthoDB" id="8118055at2759"/>
<dbReference type="AlphaFoldDB" id="A0A4S8LT88"/>
<evidence type="ECO:0000256" key="6">
    <source>
        <dbReference type="ARBA" id="ARBA00022837"/>
    </source>
</evidence>
<evidence type="ECO:0000256" key="13">
    <source>
        <dbReference type="SAM" id="MobiDB-lite"/>
    </source>
</evidence>
<keyword evidence="16" id="KW-1185">Reference proteome</keyword>
<evidence type="ECO:0000313" key="16">
    <source>
        <dbReference type="Proteomes" id="UP000297245"/>
    </source>
</evidence>
<dbReference type="PANTHER" id="PTHR11742">
    <property type="entry name" value="MANNOSYL-OLIGOSACCHARIDE ALPHA-1,2-MANNOSIDASE-RELATED"/>
    <property type="match status" value="1"/>
</dbReference>
<name>A0A4S8LT88_DENBC</name>
<dbReference type="GO" id="GO:0004571">
    <property type="term" value="F:mannosyl-oligosaccharide 1,2-alpha-mannosidase activity"/>
    <property type="evidence" value="ECO:0007669"/>
    <property type="project" value="UniProtKB-EC"/>
</dbReference>
<dbReference type="GO" id="GO:0005509">
    <property type="term" value="F:calcium ion binding"/>
    <property type="evidence" value="ECO:0007669"/>
    <property type="project" value="InterPro"/>
</dbReference>
<feature type="binding site" evidence="10">
    <location>
        <position position="586"/>
    </location>
    <ligand>
        <name>Ca(2+)</name>
        <dbReference type="ChEBI" id="CHEBI:29108"/>
    </ligand>
</feature>
<keyword evidence="12" id="KW-0326">Glycosidase</keyword>
<comment type="similarity">
    <text evidence="3 12">Belongs to the glycosyl hydrolase 47 family.</text>
</comment>
<evidence type="ECO:0000256" key="1">
    <source>
        <dbReference type="ARBA" id="ARBA00001913"/>
    </source>
</evidence>
<evidence type="ECO:0000256" key="3">
    <source>
        <dbReference type="ARBA" id="ARBA00007658"/>
    </source>
</evidence>
<dbReference type="GO" id="GO:0005975">
    <property type="term" value="P:carbohydrate metabolic process"/>
    <property type="evidence" value="ECO:0007669"/>
    <property type="project" value="InterPro"/>
</dbReference>
<evidence type="ECO:0000256" key="8">
    <source>
        <dbReference type="ARBA" id="ARBA00047669"/>
    </source>
</evidence>
<dbReference type="InterPro" id="IPR036026">
    <property type="entry name" value="Seven-hairpin_glycosidases"/>
</dbReference>
<comment type="catalytic activity">
    <reaction evidence="8">
        <text>N(4)-(alpha-D-Man-(1-&gt;2)-alpha-D-Man-(1-&gt;2)-alpha-D-Man-(1-&gt;3)-[alpha-D-Man-(1-&gt;3)-[alpha-D-Man-(1-&gt;2)-alpha-D-Man-(1-&gt;6)]-alpha-D-Man-(1-&gt;6)]-beta-D-Man-(1-&gt;4)-beta-D-GlcNAc-(1-&gt;4)-beta-D-GlcNAc)-L-asparaginyl-[protein] (N-glucan mannose isomer 8A1,2,3B1,3) + 3 H2O = N(4)-(alpha-D-Man-(1-&gt;3)-[alpha-D-Man-(1-&gt;3)-[alpha-D-Man-(1-&gt;6)]-alpha-D-Man-(1-&gt;6)]-beta-D-Man-(1-&gt;4)-beta-D-GlcNAc-(1-&gt;4)-beta-D-GlcNAc)-L-asparaginyl-[protein] (N-glucan mannose isomer 5A1,2) + 3 beta-D-mannose</text>
        <dbReference type="Rhea" id="RHEA:56028"/>
        <dbReference type="Rhea" id="RHEA-COMP:14358"/>
        <dbReference type="Rhea" id="RHEA-COMP:14367"/>
        <dbReference type="ChEBI" id="CHEBI:15377"/>
        <dbReference type="ChEBI" id="CHEBI:28563"/>
        <dbReference type="ChEBI" id="CHEBI:59087"/>
        <dbReference type="ChEBI" id="CHEBI:60628"/>
        <dbReference type="EC" id="3.2.1.113"/>
    </reaction>
</comment>
<dbReference type="PANTHER" id="PTHR11742:SF55">
    <property type="entry name" value="ENDOPLASMIC RETICULUM MANNOSYL-OLIGOSACCHARIDE 1,2-ALPHA-MANNOSIDASE"/>
    <property type="match status" value="1"/>
</dbReference>